<dbReference type="SUPFAM" id="SSF117892">
    <property type="entry name" value="Band 7/SPFH domain"/>
    <property type="match status" value="1"/>
</dbReference>
<dbReference type="GO" id="GO:0016020">
    <property type="term" value="C:membrane"/>
    <property type="evidence" value="ECO:0007669"/>
    <property type="project" value="UniProtKB-SubCell"/>
</dbReference>
<evidence type="ECO:0000256" key="5">
    <source>
        <dbReference type="ARBA" id="ARBA00023136"/>
    </source>
</evidence>
<dbReference type="Gene3D" id="3.30.479.30">
    <property type="entry name" value="Band 7 domain"/>
    <property type="match status" value="1"/>
</dbReference>
<dbReference type="GO" id="GO:0008233">
    <property type="term" value="F:peptidase activity"/>
    <property type="evidence" value="ECO:0007669"/>
    <property type="project" value="UniProtKB-KW"/>
</dbReference>
<feature type="domain" description="Band 7" evidence="7">
    <location>
        <begin position="21"/>
        <end position="185"/>
    </location>
</feature>
<keyword evidence="5" id="KW-0472">Membrane</keyword>
<reference evidence="8 9" key="1">
    <citation type="journal article" date="2018" name="Nat. Biotechnol.">
        <title>A standardized bacterial taxonomy based on genome phylogeny substantially revises the tree of life.</title>
        <authorList>
            <person name="Parks D.H."/>
            <person name="Chuvochina M."/>
            <person name="Waite D.W."/>
            <person name="Rinke C."/>
            <person name="Skarshewski A."/>
            <person name="Chaumeil P.A."/>
            <person name="Hugenholtz P."/>
        </authorList>
    </citation>
    <scope>NUCLEOTIDE SEQUENCE [LARGE SCALE GENOMIC DNA]</scope>
    <source>
        <strain evidence="8">UBA9158</strain>
    </source>
</reference>
<protein>
    <recommendedName>
        <fullName evidence="6">Protein HflC</fullName>
    </recommendedName>
</protein>
<dbReference type="PANTHER" id="PTHR42911:SF1">
    <property type="entry name" value="MODULATOR OF FTSH PROTEASE HFLC"/>
    <property type="match status" value="1"/>
</dbReference>
<evidence type="ECO:0000256" key="4">
    <source>
        <dbReference type="ARBA" id="ARBA00022989"/>
    </source>
</evidence>
<dbReference type="STRING" id="1121937.GCA_000423125_03240"/>
<dbReference type="SMART" id="SM00244">
    <property type="entry name" value="PHB"/>
    <property type="match status" value="1"/>
</dbReference>
<accession>A0A3C1KR99</accession>
<dbReference type="InterPro" id="IPR010200">
    <property type="entry name" value="HflC"/>
</dbReference>
<dbReference type="PANTHER" id="PTHR42911">
    <property type="entry name" value="MODULATOR OF FTSH PROTEASE HFLC"/>
    <property type="match status" value="1"/>
</dbReference>
<dbReference type="NCBIfam" id="TIGR01932">
    <property type="entry name" value="hflC"/>
    <property type="match status" value="1"/>
</dbReference>
<evidence type="ECO:0000256" key="2">
    <source>
        <dbReference type="ARBA" id="ARBA00007862"/>
    </source>
</evidence>
<dbReference type="CDD" id="cd03405">
    <property type="entry name" value="SPFH_HflC"/>
    <property type="match status" value="1"/>
</dbReference>
<keyword evidence="4" id="KW-1133">Transmembrane helix</keyword>
<evidence type="ECO:0000313" key="8">
    <source>
        <dbReference type="EMBL" id="HAN29232.1"/>
    </source>
</evidence>
<keyword evidence="3" id="KW-0812">Transmembrane</keyword>
<proteinExistence type="inferred from homology"/>
<name>A0A3C1KR99_9GAMM</name>
<evidence type="ECO:0000259" key="7">
    <source>
        <dbReference type="SMART" id="SM00244"/>
    </source>
</evidence>
<dbReference type="Proteomes" id="UP000259273">
    <property type="component" value="Unassembled WGS sequence"/>
</dbReference>
<evidence type="ECO:0000256" key="6">
    <source>
        <dbReference type="PIRNR" id="PIRNR005651"/>
    </source>
</evidence>
<gene>
    <name evidence="8" type="primary">hflC</name>
    <name evidence="8" type="ORF">DCP75_16230</name>
</gene>
<evidence type="ECO:0000256" key="3">
    <source>
        <dbReference type="ARBA" id="ARBA00022692"/>
    </source>
</evidence>
<keyword evidence="8" id="KW-0378">Hydrolase</keyword>
<keyword evidence="8" id="KW-0645">Protease</keyword>
<comment type="similarity">
    <text evidence="2 6">Belongs to the band 7/mec-2 family. HflC subfamily.</text>
</comment>
<comment type="subcellular location">
    <subcellularLocation>
        <location evidence="1">Membrane</location>
        <topology evidence="1">Single-pass membrane protein</topology>
    </subcellularLocation>
</comment>
<dbReference type="PIRSF" id="PIRSF005651">
    <property type="entry name" value="HflC"/>
    <property type="match status" value="1"/>
</dbReference>
<dbReference type="GO" id="GO:0006508">
    <property type="term" value="P:proteolysis"/>
    <property type="evidence" value="ECO:0007669"/>
    <property type="project" value="UniProtKB-KW"/>
</dbReference>
<evidence type="ECO:0000256" key="1">
    <source>
        <dbReference type="ARBA" id="ARBA00004167"/>
    </source>
</evidence>
<dbReference type="InterPro" id="IPR001107">
    <property type="entry name" value="Band_7"/>
</dbReference>
<comment type="caution">
    <text evidence="8">The sequence shown here is derived from an EMBL/GenBank/DDBJ whole genome shotgun (WGS) entry which is preliminary data.</text>
</comment>
<dbReference type="EMBL" id="DMND01000216">
    <property type="protein sequence ID" value="HAN29232.1"/>
    <property type="molecule type" value="Genomic_DNA"/>
</dbReference>
<evidence type="ECO:0000313" key="9">
    <source>
        <dbReference type="Proteomes" id="UP000259273"/>
    </source>
</evidence>
<dbReference type="InterPro" id="IPR036013">
    <property type="entry name" value="Band_7/SPFH_dom_sf"/>
</dbReference>
<dbReference type="Pfam" id="PF01145">
    <property type="entry name" value="Band_7"/>
    <property type="match status" value="1"/>
</dbReference>
<dbReference type="AlphaFoldDB" id="A0A3C1KR99"/>
<sequence length="291" mass="32746">MGGKGMTWLLVAALSLFVLSNTVFVVKETERAVMLQFGEVVNPDIQPGLHVKVPFVNNVRKFEARLMTVDSTPERFFTQEKKALIVDSYAKFRVADTAKFYTATNGEEARASALLGQRINDGLRNQVAVRTIQEVVSGQRDQLMEALTAELTEVAREEYGVEVLDVRVKQIDLPPDVSESVYRRMNAEREKEAREHRALGQELAEGIRAAADREVTVLEANAYRDAQLIRGEGDAQATNIYASAFNTNPEFYSFTRSLRAYRESFQNNGDIMLIQPDSDFFRYLKDASGSK</sequence>
<organism evidence="8 9">
    <name type="scientific">Haliea salexigens</name>
    <dbReference type="NCBI Taxonomy" id="287487"/>
    <lineage>
        <taxon>Bacteria</taxon>
        <taxon>Pseudomonadati</taxon>
        <taxon>Pseudomonadota</taxon>
        <taxon>Gammaproteobacteria</taxon>
        <taxon>Cellvibrionales</taxon>
        <taxon>Halieaceae</taxon>
        <taxon>Haliea</taxon>
    </lineage>
</organism>
<comment type="function">
    <text evidence="6">HflC and HflK could regulate a protease.</text>
</comment>